<gene>
    <name evidence="3" type="primary">LOC106158524</name>
</gene>
<sequence length="405" mass="46363">MPDETDNTVPSNFKLNVVKILKNHPEGKEIVKTLRDKDKFLTLQSRRLMVRILVSALIEEYGKFPTARVKVVLASSLVQEFPRLKDKEGEGYEAWYCRGVGGKPATGFIEERLRNVRKRMNPEKSTKRLSSSGSPSLSASLTLEKATHSTSDNIAKLAWLKHNHEPESQVKEYMKQTAHLRAIQIKENPDKSLEGILRDHPRLLDIGMIELDFKVLYEDKADLLFERWETTFANRVLAYAAVQRPGWKKLFNLDVDDLTDDEESVIALQLLPLVLPTKPFKNGKQVVRPSQMEAYRKFIEFLPIGTDLNYHLGKDENGPPHIITIGCSAKNPTEAFVAFEQNAIKCPTLLKAVDLCFKSFYILDVNYPRECYTVWEFLQTVVYEMGDEKSSPLIKSLRNFFLPDD</sequence>
<evidence type="ECO:0000313" key="3">
    <source>
        <dbReference type="RefSeq" id="XP_013390009.1"/>
    </source>
</evidence>
<feature type="compositionally biased region" description="Basic and acidic residues" evidence="1">
    <location>
        <begin position="116"/>
        <end position="126"/>
    </location>
</feature>
<dbReference type="GeneID" id="106158524"/>
<dbReference type="PANTHER" id="PTHR31025:SF9">
    <property type="entry name" value="SI:DKEY-286J15.1"/>
    <property type="match status" value="1"/>
</dbReference>
<dbReference type="KEGG" id="lak:106158524"/>
<name>A0A1S3HY57_LINAN</name>
<evidence type="ECO:0000313" key="2">
    <source>
        <dbReference type="Proteomes" id="UP000085678"/>
    </source>
</evidence>
<keyword evidence="2" id="KW-1185">Reference proteome</keyword>
<organism evidence="2 3">
    <name type="scientific">Lingula anatina</name>
    <name type="common">Brachiopod</name>
    <name type="synonym">Lingula unguis</name>
    <dbReference type="NCBI Taxonomy" id="7574"/>
    <lineage>
        <taxon>Eukaryota</taxon>
        <taxon>Metazoa</taxon>
        <taxon>Spiralia</taxon>
        <taxon>Lophotrochozoa</taxon>
        <taxon>Brachiopoda</taxon>
        <taxon>Linguliformea</taxon>
        <taxon>Lingulata</taxon>
        <taxon>Lingulida</taxon>
        <taxon>Linguloidea</taxon>
        <taxon>Lingulidae</taxon>
        <taxon>Lingula</taxon>
    </lineage>
</organism>
<dbReference type="RefSeq" id="XP_013390009.1">
    <property type="nucleotide sequence ID" value="XM_013534555.1"/>
</dbReference>
<dbReference type="AlphaFoldDB" id="A0A1S3HY57"/>
<dbReference type="PANTHER" id="PTHR31025">
    <property type="entry name" value="SI:CH211-196P9.1-RELATED"/>
    <property type="match status" value="1"/>
</dbReference>
<dbReference type="OrthoDB" id="7698488at2759"/>
<proteinExistence type="predicted"/>
<dbReference type="STRING" id="7574.A0A1S3HY57"/>
<accession>A0A1S3HY57</accession>
<feature type="region of interest" description="Disordered" evidence="1">
    <location>
        <begin position="116"/>
        <end position="138"/>
    </location>
</feature>
<dbReference type="InParanoid" id="A0A1S3HY57"/>
<protein>
    <submittedName>
        <fullName evidence="3">Uncharacterized protein LOC106158524 isoform X1</fullName>
    </submittedName>
</protein>
<reference evidence="3" key="1">
    <citation type="submission" date="2025-08" db="UniProtKB">
        <authorList>
            <consortium name="RefSeq"/>
        </authorList>
    </citation>
    <scope>IDENTIFICATION</scope>
    <source>
        <tissue evidence="3">Gonads</tissue>
    </source>
</reference>
<dbReference type="Proteomes" id="UP000085678">
    <property type="component" value="Unplaced"/>
</dbReference>
<feature type="compositionally biased region" description="Low complexity" evidence="1">
    <location>
        <begin position="129"/>
        <end position="138"/>
    </location>
</feature>
<evidence type="ECO:0000256" key="1">
    <source>
        <dbReference type="SAM" id="MobiDB-lite"/>
    </source>
</evidence>